<organism evidence="2">
    <name type="scientific">Oryza brachyantha</name>
    <name type="common">malo sina</name>
    <dbReference type="NCBI Taxonomy" id="4533"/>
    <lineage>
        <taxon>Eukaryota</taxon>
        <taxon>Viridiplantae</taxon>
        <taxon>Streptophyta</taxon>
        <taxon>Embryophyta</taxon>
        <taxon>Tracheophyta</taxon>
        <taxon>Spermatophyta</taxon>
        <taxon>Magnoliopsida</taxon>
        <taxon>Liliopsida</taxon>
        <taxon>Poales</taxon>
        <taxon>Poaceae</taxon>
        <taxon>BOP clade</taxon>
        <taxon>Oryzoideae</taxon>
        <taxon>Oryzeae</taxon>
        <taxon>Oryzinae</taxon>
        <taxon>Oryza</taxon>
    </lineage>
</organism>
<feature type="compositionally biased region" description="Basic residues" evidence="1">
    <location>
        <begin position="269"/>
        <end position="284"/>
    </location>
</feature>
<feature type="compositionally biased region" description="Basic and acidic residues" evidence="1">
    <location>
        <begin position="134"/>
        <end position="150"/>
    </location>
</feature>
<proteinExistence type="predicted"/>
<dbReference type="Proteomes" id="UP000006038">
    <property type="component" value="Chromosome 3"/>
</dbReference>
<dbReference type="EnsemblPlants" id="OB03G28700.1">
    <property type="protein sequence ID" value="OB03G28700.1"/>
    <property type="gene ID" value="OB03G28700"/>
</dbReference>
<protein>
    <submittedName>
        <fullName evidence="2">Uncharacterized protein</fullName>
    </submittedName>
</protein>
<dbReference type="eggNOG" id="ENOG502TMDU">
    <property type="taxonomic scope" value="Eukaryota"/>
</dbReference>
<sequence>MAAPAPQSPLRRWKPFLAAFSSVDDAIEAADPAGELHSRGEFRRARGRLVEMLRGAEDDAEAEELCLDEGRLERIPQSPKRVEIGLNLEAKVKLQGSPAPKKAITNGGCHVNPTKTSAPSPPKRSAPVVGGARVKTDDKGAAAKPKESVHPAKKQPAGISRVGDRQDQAASAARKRKLHDGYQEEEEAKKRRKTADMGGAATKPKEPALPPKKAPLLVASAGRRESIEHRNEAESMIGSTTRKLRESYQEAEEAKKRRQVHIIEDPKMLKQRQQKMHPIMRMRSRASSASSVGEKRLTMSSLRRR</sequence>
<reference evidence="2" key="2">
    <citation type="submission" date="2013-04" db="UniProtKB">
        <authorList>
            <consortium name="EnsemblPlants"/>
        </authorList>
    </citation>
    <scope>IDENTIFICATION</scope>
</reference>
<accession>J3LP94</accession>
<evidence type="ECO:0000256" key="1">
    <source>
        <dbReference type="SAM" id="MobiDB-lite"/>
    </source>
</evidence>
<name>J3LP94_ORYBR</name>
<dbReference type="STRING" id="4533.J3LP94"/>
<reference evidence="2" key="1">
    <citation type="journal article" date="2013" name="Nat. Commun.">
        <title>Whole-genome sequencing of Oryza brachyantha reveals mechanisms underlying Oryza genome evolution.</title>
        <authorList>
            <person name="Chen J."/>
            <person name="Huang Q."/>
            <person name="Gao D."/>
            <person name="Wang J."/>
            <person name="Lang Y."/>
            <person name="Liu T."/>
            <person name="Li B."/>
            <person name="Bai Z."/>
            <person name="Luis Goicoechea J."/>
            <person name="Liang C."/>
            <person name="Chen C."/>
            <person name="Zhang W."/>
            <person name="Sun S."/>
            <person name="Liao Y."/>
            <person name="Zhang X."/>
            <person name="Yang L."/>
            <person name="Song C."/>
            <person name="Wang M."/>
            <person name="Shi J."/>
            <person name="Liu G."/>
            <person name="Liu J."/>
            <person name="Zhou H."/>
            <person name="Zhou W."/>
            <person name="Yu Q."/>
            <person name="An N."/>
            <person name="Chen Y."/>
            <person name="Cai Q."/>
            <person name="Wang B."/>
            <person name="Liu B."/>
            <person name="Min J."/>
            <person name="Huang Y."/>
            <person name="Wu H."/>
            <person name="Li Z."/>
            <person name="Zhang Y."/>
            <person name="Yin Y."/>
            <person name="Song W."/>
            <person name="Jiang J."/>
            <person name="Jackson S.A."/>
            <person name="Wing R.A."/>
            <person name="Wang J."/>
            <person name="Chen M."/>
        </authorList>
    </citation>
    <scope>NUCLEOTIDE SEQUENCE [LARGE SCALE GENOMIC DNA]</scope>
    <source>
        <strain evidence="2">cv. IRGC 101232</strain>
    </source>
</reference>
<dbReference type="AlphaFoldDB" id="J3LP94"/>
<dbReference type="PANTHER" id="PTHR47853:SF1">
    <property type="entry name" value="EXPRESSED PROTEIN"/>
    <property type="match status" value="1"/>
</dbReference>
<evidence type="ECO:0000313" key="3">
    <source>
        <dbReference type="Proteomes" id="UP000006038"/>
    </source>
</evidence>
<dbReference type="HOGENOM" id="CLU_044533_1_0_1"/>
<dbReference type="PANTHER" id="PTHR47853">
    <property type="entry name" value="EXPRESSED PROTEIN"/>
    <property type="match status" value="1"/>
</dbReference>
<feature type="compositionally biased region" description="Basic and acidic residues" evidence="1">
    <location>
        <begin position="222"/>
        <end position="233"/>
    </location>
</feature>
<keyword evidence="3" id="KW-1185">Reference proteome</keyword>
<evidence type="ECO:0000313" key="2">
    <source>
        <dbReference type="EnsemblPlants" id="OB03G28700.1"/>
    </source>
</evidence>
<feature type="region of interest" description="Disordered" evidence="1">
    <location>
        <begin position="96"/>
        <end position="305"/>
    </location>
</feature>
<dbReference type="Gramene" id="OB03G28700.1">
    <property type="protein sequence ID" value="OB03G28700.1"/>
    <property type="gene ID" value="OB03G28700"/>
</dbReference>
<dbReference type="OMA" id="MSGWRAS"/>
<feature type="compositionally biased region" description="Basic and acidic residues" evidence="1">
    <location>
        <begin position="243"/>
        <end position="268"/>
    </location>
</feature>